<protein>
    <submittedName>
        <fullName evidence="1">Uncharacterized protein</fullName>
    </submittedName>
</protein>
<gene>
    <name evidence="1" type="ORF">C0Q70_10622</name>
</gene>
<proteinExistence type="predicted"/>
<sequence>MLKTDSEPCEDANHLRHLEAVTDKGRNRHDEGVVIGWTAKGLTSCCGKRNTAENKKIAEKEELARTGTTWIWVQRTSSKSSMDFQD</sequence>
<name>A0A2T7P3Q7_POMCA</name>
<evidence type="ECO:0000313" key="1">
    <source>
        <dbReference type="EMBL" id="PVD28041.1"/>
    </source>
</evidence>
<reference evidence="1 2" key="1">
    <citation type="submission" date="2018-04" db="EMBL/GenBank/DDBJ databases">
        <title>The genome of golden apple snail Pomacea canaliculata provides insight into stress tolerance and invasive adaptation.</title>
        <authorList>
            <person name="Liu C."/>
            <person name="Liu B."/>
            <person name="Ren Y."/>
            <person name="Zhang Y."/>
            <person name="Wang H."/>
            <person name="Li S."/>
            <person name="Jiang F."/>
            <person name="Yin L."/>
            <person name="Zhang G."/>
            <person name="Qian W."/>
            <person name="Fan W."/>
        </authorList>
    </citation>
    <scope>NUCLEOTIDE SEQUENCE [LARGE SCALE GENOMIC DNA]</scope>
    <source>
        <strain evidence="1">SZHN2017</strain>
        <tissue evidence="1">Muscle</tissue>
    </source>
</reference>
<evidence type="ECO:0000313" key="2">
    <source>
        <dbReference type="Proteomes" id="UP000245119"/>
    </source>
</evidence>
<dbReference type="EMBL" id="PZQS01000006">
    <property type="protein sequence ID" value="PVD28041.1"/>
    <property type="molecule type" value="Genomic_DNA"/>
</dbReference>
<dbReference type="Proteomes" id="UP000245119">
    <property type="component" value="Linkage Group LG6"/>
</dbReference>
<organism evidence="1 2">
    <name type="scientific">Pomacea canaliculata</name>
    <name type="common">Golden apple snail</name>
    <dbReference type="NCBI Taxonomy" id="400727"/>
    <lineage>
        <taxon>Eukaryota</taxon>
        <taxon>Metazoa</taxon>
        <taxon>Spiralia</taxon>
        <taxon>Lophotrochozoa</taxon>
        <taxon>Mollusca</taxon>
        <taxon>Gastropoda</taxon>
        <taxon>Caenogastropoda</taxon>
        <taxon>Architaenioglossa</taxon>
        <taxon>Ampullarioidea</taxon>
        <taxon>Ampullariidae</taxon>
        <taxon>Pomacea</taxon>
    </lineage>
</organism>
<comment type="caution">
    <text evidence="1">The sequence shown here is derived from an EMBL/GenBank/DDBJ whole genome shotgun (WGS) entry which is preliminary data.</text>
</comment>
<dbReference type="AlphaFoldDB" id="A0A2T7P3Q7"/>
<accession>A0A2T7P3Q7</accession>
<keyword evidence="2" id="KW-1185">Reference proteome</keyword>